<name>A0A1C4UBH1_9ACTN</name>
<gene>
    <name evidence="2" type="ORF">GA0074696_0250</name>
</gene>
<evidence type="ECO:0000256" key="1">
    <source>
        <dbReference type="SAM" id="MobiDB-lite"/>
    </source>
</evidence>
<dbReference type="EMBL" id="LT607410">
    <property type="protein sequence ID" value="SCE69006.1"/>
    <property type="molecule type" value="Genomic_DNA"/>
</dbReference>
<evidence type="ECO:0000313" key="3">
    <source>
        <dbReference type="Proteomes" id="UP000198228"/>
    </source>
</evidence>
<evidence type="ECO:0000313" key="2">
    <source>
        <dbReference type="EMBL" id="SCE69006.1"/>
    </source>
</evidence>
<organism evidence="2 3">
    <name type="scientific">Micromonospora purpureochromogenes</name>
    <dbReference type="NCBI Taxonomy" id="47872"/>
    <lineage>
        <taxon>Bacteria</taxon>
        <taxon>Bacillati</taxon>
        <taxon>Actinomycetota</taxon>
        <taxon>Actinomycetes</taxon>
        <taxon>Micromonosporales</taxon>
        <taxon>Micromonosporaceae</taxon>
        <taxon>Micromonospora</taxon>
    </lineage>
</organism>
<dbReference type="Proteomes" id="UP000198228">
    <property type="component" value="Chromosome I"/>
</dbReference>
<reference evidence="2 3" key="1">
    <citation type="submission" date="2016-06" db="EMBL/GenBank/DDBJ databases">
        <authorList>
            <person name="Kjaerup R.B."/>
            <person name="Dalgaard T.S."/>
            <person name="Juul-Madsen H.R."/>
        </authorList>
    </citation>
    <scope>NUCLEOTIDE SEQUENCE [LARGE SCALE GENOMIC DNA]</scope>
    <source>
        <strain evidence="2 3">DSM 43821</strain>
    </source>
</reference>
<dbReference type="AlphaFoldDB" id="A0A1C4UBH1"/>
<sequence length="30" mass="3041">MPRGGQVDGVGPAKHQGLLAVSRPDDRLGG</sequence>
<feature type="region of interest" description="Disordered" evidence="1">
    <location>
        <begin position="1"/>
        <end position="30"/>
    </location>
</feature>
<protein>
    <submittedName>
        <fullName evidence="2">Uncharacterized protein</fullName>
    </submittedName>
</protein>
<proteinExistence type="predicted"/>
<accession>A0A1C4UBH1</accession>